<dbReference type="InterPro" id="IPR029058">
    <property type="entry name" value="AB_hydrolase_fold"/>
</dbReference>
<dbReference type="EMBL" id="BMYM01000001">
    <property type="protein sequence ID" value="GHD26797.1"/>
    <property type="molecule type" value="Genomic_DNA"/>
</dbReference>
<accession>A0A918XDI9</accession>
<proteinExistence type="predicted"/>
<evidence type="ECO:0000256" key="1">
    <source>
        <dbReference type="ARBA" id="ARBA00022801"/>
    </source>
</evidence>
<reference evidence="3" key="2">
    <citation type="submission" date="2020-09" db="EMBL/GenBank/DDBJ databases">
        <authorList>
            <person name="Sun Q."/>
            <person name="Kim S."/>
        </authorList>
    </citation>
    <scope>NUCLEOTIDE SEQUENCE</scope>
    <source>
        <strain evidence="3">KCTC 23430</strain>
    </source>
</reference>
<keyword evidence="4" id="KW-1185">Reference proteome</keyword>
<protein>
    <submittedName>
        <fullName evidence="3">Alpha/beta hydrolase</fullName>
    </submittedName>
</protein>
<dbReference type="InterPro" id="IPR052382">
    <property type="entry name" value="ABHD10_acyl-thioesterase"/>
</dbReference>
<organism evidence="3 4">
    <name type="scientific">Parahalioglobus pacificus</name>
    <dbReference type="NCBI Taxonomy" id="930806"/>
    <lineage>
        <taxon>Bacteria</taxon>
        <taxon>Pseudomonadati</taxon>
        <taxon>Pseudomonadota</taxon>
        <taxon>Gammaproteobacteria</taxon>
        <taxon>Cellvibrionales</taxon>
        <taxon>Halieaceae</taxon>
        <taxon>Parahalioglobus</taxon>
    </lineage>
</organism>
<dbReference type="GO" id="GO:0016787">
    <property type="term" value="F:hydrolase activity"/>
    <property type="evidence" value="ECO:0007669"/>
    <property type="project" value="UniProtKB-KW"/>
</dbReference>
<evidence type="ECO:0000259" key="2">
    <source>
        <dbReference type="Pfam" id="PF12146"/>
    </source>
</evidence>
<evidence type="ECO:0000313" key="4">
    <source>
        <dbReference type="Proteomes" id="UP000644693"/>
    </source>
</evidence>
<dbReference type="Proteomes" id="UP000644693">
    <property type="component" value="Unassembled WGS sequence"/>
</dbReference>
<reference evidence="3" key="1">
    <citation type="journal article" date="2014" name="Int. J. Syst. Evol. Microbiol.">
        <title>Complete genome sequence of Corynebacterium casei LMG S-19264T (=DSM 44701T), isolated from a smear-ripened cheese.</title>
        <authorList>
            <consortium name="US DOE Joint Genome Institute (JGI-PGF)"/>
            <person name="Walter F."/>
            <person name="Albersmeier A."/>
            <person name="Kalinowski J."/>
            <person name="Ruckert C."/>
        </authorList>
    </citation>
    <scope>NUCLEOTIDE SEQUENCE</scope>
    <source>
        <strain evidence="3">KCTC 23430</strain>
    </source>
</reference>
<dbReference type="PANTHER" id="PTHR16138:SF7">
    <property type="entry name" value="PALMITOYL-PROTEIN THIOESTERASE ABHD10, MITOCHONDRIAL"/>
    <property type="match status" value="1"/>
</dbReference>
<name>A0A918XDI9_9GAMM</name>
<dbReference type="InterPro" id="IPR022742">
    <property type="entry name" value="Hydrolase_4"/>
</dbReference>
<dbReference type="RefSeq" id="WP_189474711.1">
    <property type="nucleotide sequence ID" value="NZ_BMYM01000001.1"/>
</dbReference>
<comment type="caution">
    <text evidence="3">The sequence shown here is derived from an EMBL/GenBank/DDBJ whole genome shotgun (WGS) entry which is preliminary data.</text>
</comment>
<dbReference type="SUPFAM" id="SSF53474">
    <property type="entry name" value="alpha/beta-Hydrolases"/>
    <property type="match status" value="1"/>
</dbReference>
<dbReference type="AlphaFoldDB" id="A0A918XDI9"/>
<dbReference type="Pfam" id="PF12146">
    <property type="entry name" value="Hydrolase_4"/>
    <property type="match status" value="1"/>
</dbReference>
<dbReference type="Gene3D" id="3.40.50.1820">
    <property type="entry name" value="alpha/beta hydrolase"/>
    <property type="match status" value="1"/>
</dbReference>
<feature type="domain" description="Serine aminopeptidase S33" evidence="2">
    <location>
        <begin position="31"/>
        <end position="136"/>
    </location>
</feature>
<sequence>MTQGPIVTDFLARSDGEQIAVCHIKGSAPGVLFLPGFNSDMRGTKSQALAAWCQQRGIAFTALDYSGHGESSGELKHGSMGRWLDDAVAVLDDVCEGPQLVVGSSMGGWLMLLLALARPKRVSGLVGIAAAPDFTQRLFEQRLSADQRASLGQTGYCELPNHYDDGVPHTIGRQLIEEGREHLLLGGSINYTGPVRLLHGQQDEDVPWQLSVEVAQRLQSRDVELILVKDGDHRLSSGKGIARLTAVVGSMLGV</sequence>
<dbReference type="PANTHER" id="PTHR16138">
    <property type="entry name" value="MYCOPHENOLIC ACID ACYL-GLUCURONIDE ESTERASE, MITOCHONDRIAL"/>
    <property type="match status" value="1"/>
</dbReference>
<gene>
    <name evidence="3" type="ORF">GCM10007053_04190</name>
</gene>
<keyword evidence="1 3" id="KW-0378">Hydrolase</keyword>
<evidence type="ECO:0000313" key="3">
    <source>
        <dbReference type="EMBL" id="GHD26797.1"/>
    </source>
</evidence>